<name>A0A0E9QYU3_ANGAN</name>
<reference evidence="1" key="1">
    <citation type="submission" date="2014-11" db="EMBL/GenBank/DDBJ databases">
        <authorList>
            <person name="Amaro Gonzalez C."/>
        </authorList>
    </citation>
    <scope>NUCLEOTIDE SEQUENCE</scope>
</reference>
<accession>A0A0E9QYU3</accession>
<sequence length="25" mass="2813">MELKKVIPSADVIFISLRNVGIQEL</sequence>
<organism evidence="1">
    <name type="scientific">Anguilla anguilla</name>
    <name type="common">European freshwater eel</name>
    <name type="synonym">Muraena anguilla</name>
    <dbReference type="NCBI Taxonomy" id="7936"/>
    <lineage>
        <taxon>Eukaryota</taxon>
        <taxon>Metazoa</taxon>
        <taxon>Chordata</taxon>
        <taxon>Craniata</taxon>
        <taxon>Vertebrata</taxon>
        <taxon>Euteleostomi</taxon>
        <taxon>Actinopterygii</taxon>
        <taxon>Neopterygii</taxon>
        <taxon>Teleostei</taxon>
        <taxon>Anguilliformes</taxon>
        <taxon>Anguillidae</taxon>
        <taxon>Anguilla</taxon>
    </lineage>
</organism>
<reference evidence="1" key="2">
    <citation type="journal article" date="2015" name="Fish Shellfish Immunol.">
        <title>Early steps in the European eel (Anguilla anguilla)-Vibrio vulnificus interaction in the gills: Role of the RtxA13 toxin.</title>
        <authorList>
            <person name="Callol A."/>
            <person name="Pajuelo D."/>
            <person name="Ebbesson L."/>
            <person name="Teles M."/>
            <person name="MacKenzie S."/>
            <person name="Amaro C."/>
        </authorList>
    </citation>
    <scope>NUCLEOTIDE SEQUENCE</scope>
</reference>
<evidence type="ECO:0000313" key="1">
    <source>
        <dbReference type="EMBL" id="JAH21410.1"/>
    </source>
</evidence>
<dbReference type="EMBL" id="GBXM01087167">
    <property type="protein sequence ID" value="JAH21410.1"/>
    <property type="molecule type" value="Transcribed_RNA"/>
</dbReference>
<proteinExistence type="predicted"/>
<protein>
    <submittedName>
        <fullName evidence="1">Uncharacterized protein</fullName>
    </submittedName>
</protein>
<dbReference type="AlphaFoldDB" id="A0A0E9QYU3"/>